<dbReference type="EMBL" id="JAPUUL010001188">
    <property type="protein sequence ID" value="KAJ8128098.1"/>
    <property type="molecule type" value="Genomic_DNA"/>
</dbReference>
<reference evidence="1" key="1">
    <citation type="submission" date="2022-12" db="EMBL/GenBank/DDBJ databases">
        <title>Genome Sequence of Lasiodiplodia mahajangana.</title>
        <authorList>
            <person name="Buettner E."/>
        </authorList>
    </citation>
    <scope>NUCLEOTIDE SEQUENCE</scope>
    <source>
        <strain evidence="1">VT137</strain>
    </source>
</reference>
<name>A0ACC2JLH6_9PEZI</name>
<keyword evidence="2" id="KW-1185">Reference proteome</keyword>
<accession>A0ACC2JLH6</accession>
<proteinExistence type="predicted"/>
<comment type="caution">
    <text evidence="1">The sequence shown here is derived from an EMBL/GenBank/DDBJ whole genome shotgun (WGS) entry which is preliminary data.</text>
</comment>
<sequence>MSGLESIPPVIAAVELGIKIISLIINKVEKQDRLKKDARHLYDYSLSINQDRLKTDKNLAARVIQDPQVHLKEKENLEKIFGRVNQTLQDIEDNMALYEENSKENVITLSPKSPRSLRAQALANLENRSRELEKDLNVFHDKLVSLSLVFPPTTECLLSPHDFVLTGSSQPSSCEPLWLTATAFIATGHLAKRMGDIEPSKQDYLLEYKSYKAQNKEKVRVDMVLLNRQLVAAEATEGIPKVLGFRDEPAADGSGEFHLVMGIPNISRDIQTLQQCLRSTQPGPSLNERILLCGNLAEAVLHSHRLGLVHKNIRPENILPVPDPNRTKSSPISGKTYLIGWPSARRTENHQTQHVGEYSWYKRIYQHPYRQGRDADSEYCMGHDVYSLGVCMLEVLCWKPLVQGDPSSRTIGDEFKDAFFTLEVDMGEVNESHLENEAEWITYDSDTVKEVLMVMIRKHLPRIAGERITSTVMKCLTCLDGETDEDVEANVKAQQCQDPKEVGTDFVDEILQDIRAVASAI</sequence>
<evidence type="ECO:0000313" key="1">
    <source>
        <dbReference type="EMBL" id="KAJ8128098.1"/>
    </source>
</evidence>
<protein>
    <submittedName>
        <fullName evidence="1">Uncharacterized protein</fullName>
    </submittedName>
</protein>
<evidence type="ECO:0000313" key="2">
    <source>
        <dbReference type="Proteomes" id="UP001153332"/>
    </source>
</evidence>
<organism evidence="1 2">
    <name type="scientific">Lasiodiplodia mahajangana</name>
    <dbReference type="NCBI Taxonomy" id="1108764"/>
    <lineage>
        <taxon>Eukaryota</taxon>
        <taxon>Fungi</taxon>
        <taxon>Dikarya</taxon>
        <taxon>Ascomycota</taxon>
        <taxon>Pezizomycotina</taxon>
        <taxon>Dothideomycetes</taxon>
        <taxon>Dothideomycetes incertae sedis</taxon>
        <taxon>Botryosphaeriales</taxon>
        <taxon>Botryosphaeriaceae</taxon>
        <taxon>Lasiodiplodia</taxon>
    </lineage>
</organism>
<dbReference type="Proteomes" id="UP001153332">
    <property type="component" value="Unassembled WGS sequence"/>
</dbReference>
<gene>
    <name evidence="1" type="ORF">O1611_g5541</name>
</gene>